<name>A0A074Z247_OPIVI</name>
<proteinExistence type="predicted"/>
<evidence type="ECO:0000313" key="2">
    <source>
        <dbReference type="Proteomes" id="UP000054324"/>
    </source>
</evidence>
<gene>
    <name evidence="1" type="ORF">T265_11694</name>
</gene>
<dbReference type="EMBL" id="KL597176">
    <property type="protein sequence ID" value="KER19572.1"/>
    <property type="molecule type" value="Genomic_DNA"/>
</dbReference>
<dbReference type="RefSeq" id="XP_009176678.1">
    <property type="nucleotide sequence ID" value="XM_009178414.1"/>
</dbReference>
<dbReference type="CTD" id="20325862"/>
<reference evidence="1 2" key="1">
    <citation type="submission" date="2013-11" db="EMBL/GenBank/DDBJ databases">
        <title>Opisthorchis viverrini - life in the bile duct.</title>
        <authorList>
            <person name="Young N.D."/>
            <person name="Nagarajan N."/>
            <person name="Lin S.J."/>
            <person name="Korhonen P.K."/>
            <person name="Jex A.R."/>
            <person name="Hall R.S."/>
            <person name="Safavi-Hemami H."/>
            <person name="Kaewkong W."/>
            <person name="Bertrand D."/>
            <person name="Gao S."/>
            <person name="Seet Q."/>
            <person name="Wongkham S."/>
            <person name="Teh B.T."/>
            <person name="Wongkham C."/>
            <person name="Intapan P.M."/>
            <person name="Maleewong W."/>
            <person name="Yang X."/>
            <person name="Hu M."/>
            <person name="Wang Z."/>
            <person name="Hofmann A."/>
            <person name="Sternberg P.W."/>
            <person name="Tan P."/>
            <person name="Wang J."/>
            <person name="Gasser R.B."/>
        </authorList>
    </citation>
    <scope>NUCLEOTIDE SEQUENCE [LARGE SCALE GENOMIC DNA]</scope>
</reference>
<dbReference type="AlphaFoldDB" id="A0A074Z247"/>
<dbReference type="KEGG" id="ovi:T265_11694"/>
<evidence type="ECO:0000313" key="1">
    <source>
        <dbReference type="EMBL" id="KER19572.1"/>
    </source>
</evidence>
<dbReference type="GeneID" id="20325862"/>
<sequence length="66" mass="7634">MNPFETTIYRTTEQPPASEIPVRETLKQLNVIQIHLPLLIGLRATEQRKLETRCKPIRDPQLGQLV</sequence>
<protein>
    <submittedName>
        <fullName evidence="1">Uncharacterized protein</fullName>
    </submittedName>
</protein>
<dbReference type="Proteomes" id="UP000054324">
    <property type="component" value="Unassembled WGS sequence"/>
</dbReference>
<accession>A0A074Z247</accession>
<organism evidence="1 2">
    <name type="scientific">Opisthorchis viverrini</name>
    <name type="common">Southeast Asian liver fluke</name>
    <dbReference type="NCBI Taxonomy" id="6198"/>
    <lineage>
        <taxon>Eukaryota</taxon>
        <taxon>Metazoa</taxon>
        <taxon>Spiralia</taxon>
        <taxon>Lophotrochozoa</taxon>
        <taxon>Platyhelminthes</taxon>
        <taxon>Trematoda</taxon>
        <taxon>Digenea</taxon>
        <taxon>Opisthorchiida</taxon>
        <taxon>Opisthorchiata</taxon>
        <taxon>Opisthorchiidae</taxon>
        <taxon>Opisthorchis</taxon>
    </lineage>
</organism>
<keyword evidence="2" id="KW-1185">Reference proteome</keyword>